<reference evidence="2 3" key="1">
    <citation type="submission" date="2020-08" db="EMBL/GenBank/DDBJ databases">
        <title>Winkia gen. nov., sp. nov., isolated from faeces of the Anser albifrons in China.</title>
        <authorList>
            <person name="Liu Q."/>
        </authorList>
    </citation>
    <scope>NUCLEOTIDE SEQUENCE [LARGE SCALE GENOMIC DNA]</scope>
    <source>
        <strain evidence="2 3">C62</strain>
    </source>
</reference>
<keyword evidence="1" id="KW-0812">Transmembrane</keyword>
<comment type="caution">
    <text evidence="2">The sequence shown here is derived from an EMBL/GenBank/DDBJ whole genome shotgun (WGS) entry which is preliminary data.</text>
</comment>
<organism evidence="2 3">
    <name type="scientific">Nanchangia anserum</name>
    <dbReference type="NCBI Taxonomy" id="2692125"/>
    <lineage>
        <taxon>Bacteria</taxon>
        <taxon>Bacillati</taxon>
        <taxon>Actinomycetota</taxon>
        <taxon>Actinomycetes</taxon>
        <taxon>Actinomycetales</taxon>
        <taxon>Actinomycetaceae</taxon>
        <taxon>Nanchangia</taxon>
    </lineage>
</organism>
<dbReference type="AlphaFoldDB" id="A0A8I0G944"/>
<evidence type="ECO:0008006" key="4">
    <source>
        <dbReference type="Google" id="ProtNLM"/>
    </source>
</evidence>
<dbReference type="Proteomes" id="UP000627538">
    <property type="component" value="Unassembled WGS sequence"/>
</dbReference>
<dbReference type="RefSeq" id="WP_191072283.1">
    <property type="nucleotide sequence ID" value="NZ_CP060506.1"/>
</dbReference>
<name>A0A8I0G944_9ACTO</name>
<keyword evidence="3" id="KW-1185">Reference proteome</keyword>
<sequence>MTEGRDERGDAVIEFIGVAVVVIIPLVYLILTCAVLQAGTLAVHSGAREAERILRVNPRDVEAASVSAHQILADQGLSSGATVHLECPSGCEGGRIGTVTVTTSVPLPLIPSFIRAVVPTDVSVSAQAAVVFAPEVDP</sequence>
<feature type="transmembrane region" description="Helical" evidence="1">
    <location>
        <begin position="12"/>
        <end position="31"/>
    </location>
</feature>
<protein>
    <recommendedName>
        <fullName evidence="4">Pilus assembly protein TadE</fullName>
    </recommendedName>
</protein>
<proteinExistence type="predicted"/>
<dbReference type="EMBL" id="JACRUO010000003">
    <property type="protein sequence ID" value="MBD3690167.1"/>
    <property type="molecule type" value="Genomic_DNA"/>
</dbReference>
<gene>
    <name evidence="2" type="ORF">H8R10_08005</name>
</gene>
<accession>A0A8I0G944</accession>
<keyword evidence="1" id="KW-1133">Transmembrane helix</keyword>
<evidence type="ECO:0000313" key="3">
    <source>
        <dbReference type="Proteomes" id="UP000627538"/>
    </source>
</evidence>
<evidence type="ECO:0000313" key="2">
    <source>
        <dbReference type="EMBL" id="MBD3690167.1"/>
    </source>
</evidence>
<keyword evidence="1" id="KW-0472">Membrane</keyword>
<evidence type="ECO:0000256" key="1">
    <source>
        <dbReference type="SAM" id="Phobius"/>
    </source>
</evidence>